<name>A0ABD0JLA4_9CAEN</name>
<keyword evidence="2" id="KW-1185">Reference proteome</keyword>
<comment type="caution">
    <text evidence="1">The sequence shown here is derived from an EMBL/GenBank/DDBJ whole genome shotgun (WGS) entry which is preliminary data.</text>
</comment>
<accession>A0ABD0JLA4</accession>
<reference evidence="1 2" key="1">
    <citation type="journal article" date="2023" name="Sci. Data">
        <title>Genome assembly of the Korean intertidal mud-creeper Batillaria attramentaria.</title>
        <authorList>
            <person name="Patra A.K."/>
            <person name="Ho P.T."/>
            <person name="Jun S."/>
            <person name="Lee S.J."/>
            <person name="Kim Y."/>
            <person name="Won Y.J."/>
        </authorList>
    </citation>
    <scope>NUCLEOTIDE SEQUENCE [LARGE SCALE GENOMIC DNA]</scope>
    <source>
        <strain evidence="1">Wonlab-2016</strain>
    </source>
</reference>
<protein>
    <submittedName>
        <fullName evidence="1">Uncharacterized protein</fullName>
    </submittedName>
</protein>
<organism evidence="1 2">
    <name type="scientific">Batillaria attramentaria</name>
    <dbReference type="NCBI Taxonomy" id="370345"/>
    <lineage>
        <taxon>Eukaryota</taxon>
        <taxon>Metazoa</taxon>
        <taxon>Spiralia</taxon>
        <taxon>Lophotrochozoa</taxon>
        <taxon>Mollusca</taxon>
        <taxon>Gastropoda</taxon>
        <taxon>Caenogastropoda</taxon>
        <taxon>Sorbeoconcha</taxon>
        <taxon>Cerithioidea</taxon>
        <taxon>Batillariidae</taxon>
        <taxon>Batillaria</taxon>
    </lineage>
</organism>
<sequence>MTKAEYDLGKLSAYSVVHSNFILTGNQRYFAVSESLLLRVKMYNSFLRNTSLMADFLMNLSRKTGQQKTLTADFPTLGCYHCHNLTR</sequence>
<dbReference type="AlphaFoldDB" id="A0ABD0JLA4"/>
<proteinExistence type="predicted"/>
<evidence type="ECO:0000313" key="1">
    <source>
        <dbReference type="EMBL" id="KAK7475456.1"/>
    </source>
</evidence>
<dbReference type="Proteomes" id="UP001519460">
    <property type="component" value="Unassembled WGS sequence"/>
</dbReference>
<gene>
    <name evidence="1" type="ORF">BaRGS_00033275</name>
</gene>
<evidence type="ECO:0000313" key="2">
    <source>
        <dbReference type="Proteomes" id="UP001519460"/>
    </source>
</evidence>
<dbReference type="EMBL" id="JACVVK020000405">
    <property type="protein sequence ID" value="KAK7475456.1"/>
    <property type="molecule type" value="Genomic_DNA"/>
</dbReference>